<accession>A0ACC5WB00</accession>
<protein>
    <submittedName>
        <fullName evidence="1">Uncharacterized protein</fullName>
    </submittedName>
</protein>
<comment type="caution">
    <text evidence="1">The sequence shown here is derived from an EMBL/GenBank/DDBJ whole genome shotgun (WGS) entry which is preliminary data.</text>
</comment>
<gene>
    <name evidence="1" type="ORF">PGIGA_G00183030</name>
</gene>
<organism evidence="1 2">
    <name type="scientific">Pangasianodon gigas</name>
    <name type="common">Mekong giant catfish</name>
    <name type="synonym">Pangasius gigas</name>
    <dbReference type="NCBI Taxonomy" id="30993"/>
    <lineage>
        <taxon>Eukaryota</taxon>
        <taxon>Metazoa</taxon>
        <taxon>Chordata</taxon>
        <taxon>Craniata</taxon>
        <taxon>Vertebrata</taxon>
        <taxon>Euteleostomi</taxon>
        <taxon>Actinopterygii</taxon>
        <taxon>Neopterygii</taxon>
        <taxon>Teleostei</taxon>
        <taxon>Ostariophysi</taxon>
        <taxon>Siluriformes</taxon>
        <taxon>Pangasiidae</taxon>
        <taxon>Pangasianodon</taxon>
    </lineage>
</organism>
<dbReference type="Proteomes" id="UP000829447">
    <property type="component" value="Linkage Group LG3"/>
</dbReference>
<sequence length="246" mass="27027">MNSLVGYGVSSESEDEEETQSGAAKKEENESIQKKSRNFLLESGSASSESGSESERDEEQEEERAPVNVCSSSELPLPPTVSSASNKLPSPALGRFCVPASSSVFANPFKERDEQKLNALQKHVPLTSHARPTHIGGKRVCVAYRKDGRCRFGIRCKFAHDSDLQQSVAEPSVSDSDASNAATHTPACRESAVERDREDEEENQSRRKKHRVGVSDSLIPPKRALKQYAMQKNNVSHTHVKTGCEK</sequence>
<name>A0ACC5WB00_PANGG</name>
<evidence type="ECO:0000313" key="1">
    <source>
        <dbReference type="EMBL" id="MCI4376010.1"/>
    </source>
</evidence>
<proteinExistence type="predicted"/>
<evidence type="ECO:0000313" key="2">
    <source>
        <dbReference type="Proteomes" id="UP000829447"/>
    </source>
</evidence>
<keyword evidence="2" id="KW-1185">Reference proteome</keyword>
<reference evidence="1 2" key="1">
    <citation type="journal article" date="2022" name="bioRxiv">
        <title>An ancient truncated duplication of the anti-Mullerian hormone receptor type 2 gene is a potential conserved master sex determinant in the Pangasiidae catfish family.</title>
        <authorList>
            <person name="Wen M."/>
            <person name="Pan Q."/>
            <person name="Jouanno E."/>
            <person name="Montfort J."/>
            <person name="Zahm M."/>
            <person name="Cabau C."/>
            <person name="Klopp C."/>
            <person name="Iampietro C."/>
            <person name="Roques C."/>
            <person name="Bouchez O."/>
            <person name="Castinel A."/>
            <person name="Donnadieu C."/>
            <person name="Parrinello H."/>
            <person name="Poncet C."/>
            <person name="Belmonte E."/>
            <person name="Gautier V."/>
            <person name="Avarre J.-C."/>
            <person name="Dugue R."/>
            <person name="Gustiano R."/>
            <person name="Ha T.T.T."/>
            <person name="Campet M."/>
            <person name="Sriphairoj K."/>
            <person name="Ribolli J."/>
            <person name="de Almeida F.L."/>
            <person name="Desvignes T."/>
            <person name="Postlethwait J.H."/>
            <person name="Bucao C.F."/>
            <person name="Robinson-Rechavi M."/>
            <person name="Bobe J."/>
            <person name="Herpin A."/>
            <person name="Guiguen Y."/>
        </authorList>
    </citation>
    <scope>NUCLEOTIDE SEQUENCE [LARGE SCALE GENOMIC DNA]</scope>
    <source>
        <strain evidence="1">YG-Dec2019</strain>
    </source>
</reference>
<dbReference type="EMBL" id="CM040456">
    <property type="protein sequence ID" value="MCI4376010.1"/>
    <property type="molecule type" value="Genomic_DNA"/>
</dbReference>